<dbReference type="Gramene" id="QL04p037064:mrna">
    <property type="protein sequence ID" value="QL04p037064:mrna:CDS:2"/>
    <property type="gene ID" value="QL04p037064"/>
</dbReference>
<dbReference type="NCBIfam" id="TIGR01640">
    <property type="entry name" value="F_box_assoc_1"/>
    <property type="match status" value="1"/>
</dbReference>
<dbReference type="SUPFAM" id="SSF81383">
    <property type="entry name" value="F-box domain"/>
    <property type="match status" value="1"/>
</dbReference>
<reference evidence="2 3" key="1">
    <citation type="journal article" date="2016" name="G3 (Bethesda)">
        <title>First Draft Assembly and Annotation of the Genome of a California Endemic Oak Quercus lobata Nee (Fagaceae).</title>
        <authorList>
            <person name="Sork V.L."/>
            <person name="Fitz-Gibbon S.T."/>
            <person name="Puiu D."/>
            <person name="Crepeau M."/>
            <person name="Gugger P.F."/>
            <person name="Sherman R."/>
            <person name="Stevens K."/>
            <person name="Langley C.H."/>
            <person name="Pellegrini M."/>
            <person name="Salzberg S.L."/>
        </authorList>
    </citation>
    <scope>NUCLEOTIDE SEQUENCE [LARGE SCALE GENOMIC DNA]</scope>
    <source>
        <strain evidence="2 3">cv. SW786</strain>
    </source>
</reference>
<evidence type="ECO:0000313" key="2">
    <source>
        <dbReference type="EnsemblPlants" id="QL04p037064:mrna:CDS:2"/>
    </source>
</evidence>
<dbReference type="Pfam" id="PF07734">
    <property type="entry name" value="FBA_1"/>
    <property type="match status" value="1"/>
</dbReference>
<dbReference type="GeneID" id="115985135"/>
<dbReference type="AlphaFoldDB" id="A0A7N2LGU6"/>
<protein>
    <recommendedName>
        <fullName evidence="1">F-box domain-containing protein</fullName>
    </recommendedName>
</protein>
<dbReference type="OMA" id="DNESRHA"/>
<dbReference type="EnsemblPlants" id="QL04p037064:mrna">
    <property type="protein sequence ID" value="QL04p037064:mrna:CDS:2"/>
    <property type="gene ID" value="QL04p037064"/>
</dbReference>
<dbReference type="RefSeq" id="XP_030963963.1">
    <property type="nucleotide sequence ID" value="XM_031108103.1"/>
</dbReference>
<dbReference type="Gene3D" id="1.20.1280.50">
    <property type="match status" value="1"/>
</dbReference>
<organism evidence="2 3">
    <name type="scientific">Quercus lobata</name>
    <name type="common">Valley oak</name>
    <dbReference type="NCBI Taxonomy" id="97700"/>
    <lineage>
        <taxon>Eukaryota</taxon>
        <taxon>Viridiplantae</taxon>
        <taxon>Streptophyta</taxon>
        <taxon>Embryophyta</taxon>
        <taxon>Tracheophyta</taxon>
        <taxon>Spermatophyta</taxon>
        <taxon>Magnoliopsida</taxon>
        <taxon>eudicotyledons</taxon>
        <taxon>Gunneridae</taxon>
        <taxon>Pentapetalae</taxon>
        <taxon>rosids</taxon>
        <taxon>fabids</taxon>
        <taxon>Fagales</taxon>
        <taxon>Fagaceae</taxon>
        <taxon>Quercus</taxon>
    </lineage>
</organism>
<dbReference type="Pfam" id="PF00646">
    <property type="entry name" value="F-box"/>
    <property type="match status" value="1"/>
</dbReference>
<dbReference type="KEGG" id="qlo:115985135"/>
<sequence>MSSMREPPVLRNHLPRDLVLNILANLPVKSVLRFRCVRKSWNSSITSPSFISSHLKLNSSRRLLFMKCDRILYDRQLCTVICEHTFDRISEFDIPFTWPKLVGSCNGLLCFSAKDGLYLLNPSIGKFKAVSLLSSSSSAGFSFVETGFCYHSETNDYKIVKISYYLGGTPPQAEIYSINSGSWKRLHPPFAPDVLLFNIHTDLFLAPFVSGALHWMAYVRKGVREPARPFILTFDVNEEKFGMMETPFAVIRSNLCRVFKGKLALTEEEGDPLLLHVWVMKEYGVHQSWTKLSVVPFHRVIRFNGYSDNGLLIVEKSYDIFSANGEVEILLHHWQRRSMKRRNSTVEWMNLKRISIDIETLHEKDVGGNGIEDFRSGTNFIESLVLLDRADMVPVRL</sequence>
<proteinExistence type="predicted"/>
<keyword evidence="3" id="KW-1185">Reference proteome</keyword>
<dbReference type="InterPro" id="IPR006527">
    <property type="entry name" value="F-box-assoc_dom_typ1"/>
</dbReference>
<reference evidence="2" key="2">
    <citation type="submission" date="2021-01" db="UniProtKB">
        <authorList>
            <consortium name="EnsemblPlants"/>
        </authorList>
    </citation>
    <scope>IDENTIFICATION</scope>
</reference>
<dbReference type="EMBL" id="LRBV02000004">
    <property type="status" value="NOT_ANNOTATED_CDS"/>
    <property type="molecule type" value="Genomic_DNA"/>
</dbReference>
<accession>A0A7N2LGU6</accession>
<dbReference type="OrthoDB" id="694461at2759"/>
<feature type="domain" description="F-box" evidence="1">
    <location>
        <begin position="14"/>
        <end position="54"/>
    </location>
</feature>
<gene>
    <name evidence="2" type="primary">LOC115985135</name>
</gene>
<dbReference type="InterPro" id="IPR017451">
    <property type="entry name" value="F-box-assoc_interact_dom"/>
</dbReference>
<dbReference type="InParanoid" id="A0A7N2LGU6"/>
<name>A0A7N2LGU6_QUELO</name>
<dbReference type="PANTHER" id="PTHR31672">
    <property type="entry name" value="BNACNNG10540D PROTEIN"/>
    <property type="match status" value="1"/>
</dbReference>
<evidence type="ECO:0000313" key="3">
    <source>
        <dbReference type="Proteomes" id="UP000594261"/>
    </source>
</evidence>
<dbReference type="InterPro" id="IPR050796">
    <property type="entry name" value="SCF_F-box_component"/>
</dbReference>
<dbReference type="InterPro" id="IPR036047">
    <property type="entry name" value="F-box-like_dom_sf"/>
</dbReference>
<dbReference type="PANTHER" id="PTHR31672:SF13">
    <property type="entry name" value="F-BOX PROTEIN CPR30-LIKE"/>
    <property type="match status" value="1"/>
</dbReference>
<dbReference type="Proteomes" id="UP000594261">
    <property type="component" value="Chromosome 4"/>
</dbReference>
<dbReference type="InterPro" id="IPR001810">
    <property type="entry name" value="F-box_dom"/>
</dbReference>
<dbReference type="CDD" id="cd22157">
    <property type="entry name" value="F-box_AtFBW1-like"/>
    <property type="match status" value="1"/>
</dbReference>
<evidence type="ECO:0000259" key="1">
    <source>
        <dbReference type="SMART" id="SM00256"/>
    </source>
</evidence>
<dbReference type="SMART" id="SM00256">
    <property type="entry name" value="FBOX"/>
    <property type="match status" value="1"/>
</dbReference>